<dbReference type="EMBL" id="GIBP01005919">
    <property type="protein sequence ID" value="NDV34888.1"/>
    <property type="molecule type" value="Transcribed_RNA"/>
</dbReference>
<dbReference type="SUPFAM" id="SSF103506">
    <property type="entry name" value="Mitochondrial carrier"/>
    <property type="match status" value="1"/>
</dbReference>
<evidence type="ECO:0000256" key="7">
    <source>
        <dbReference type="ARBA" id="ARBA00023136"/>
    </source>
</evidence>
<evidence type="ECO:0000256" key="9">
    <source>
        <dbReference type="RuleBase" id="RU000488"/>
    </source>
</evidence>
<reference evidence="10" key="1">
    <citation type="journal article" date="2020" name="J. Eukaryot. Microbiol.">
        <title>De novo Sequencing, Assembly and Annotation of the Transcriptome for the Free-Living Testate Amoeba Arcella intermedia.</title>
        <authorList>
            <person name="Ribeiro G.M."/>
            <person name="Porfirio-Sousa A.L."/>
            <person name="Maurer-Alcala X.X."/>
            <person name="Katz L.A."/>
            <person name="Lahr D.J.G."/>
        </authorList>
    </citation>
    <scope>NUCLEOTIDE SEQUENCE</scope>
</reference>
<evidence type="ECO:0008006" key="11">
    <source>
        <dbReference type="Google" id="ProtNLM"/>
    </source>
</evidence>
<keyword evidence="5" id="KW-0677">Repeat</keyword>
<feature type="repeat" description="Solcar" evidence="8">
    <location>
        <begin position="181"/>
        <end position="271"/>
    </location>
</feature>
<proteinExistence type="inferred from homology"/>
<sequence>MLYFLCGALSSFSSDMLMHPADTIKARLQVQTKSVGFLKEFNSLVSKEGFRGLYKGYLSVFCCGIPGNALFYFTYETLKKQNFLENSPNSKHLLAAGIANIVATSIYCPMEVIKQQTMVQSGLGTHKVFFNIWNKKGVAGFYEGAPSAILTWTPYFSIYFLIYERCSHYFQRRSGTDRASLKLNFQLTSAVIAGIVASSLTNPMDVVKTRFQSSGEGIASGLKYKSIAHAFKTIYTHEGHTGFLRGLQGRVLWLTPASSLTIVFYENYLSFFSKRFPAL</sequence>
<evidence type="ECO:0000256" key="1">
    <source>
        <dbReference type="ARBA" id="ARBA00004141"/>
    </source>
</evidence>
<keyword evidence="7 8" id="KW-0472">Membrane</keyword>
<keyword evidence="6" id="KW-1133">Transmembrane helix</keyword>
<dbReference type="AlphaFoldDB" id="A0A6B2LDS2"/>
<dbReference type="InterPro" id="IPR018108">
    <property type="entry name" value="MCP_transmembrane"/>
</dbReference>
<keyword evidence="4 8" id="KW-0812">Transmembrane</keyword>
<keyword evidence="3 9" id="KW-0813">Transport</keyword>
<accession>A0A6B2LDS2</accession>
<evidence type="ECO:0000256" key="6">
    <source>
        <dbReference type="ARBA" id="ARBA00022989"/>
    </source>
</evidence>
<evidence type="ECO:0000256" key="8">
    <source>
        <dbReference type="PROSITE-ProRule" id="PRU00282"/>
    </source>
</evidence>
<dbReference type="PROSITE" id="PS50920">
    <property type="entry name" value="SOLCAR"/>
    <property type="match status" value="3"/>
</dbReference>
<evidence type="ECO:0000256" key="3">
    <source>
        <dbReference type="ARBA" id="ARBA00022448"/>
    </source>
</evidence>
<dbReference type="Gene3D" id="1.50.40.10">
    <property type="entry name" value="Mitochondrial carrier domain"/>
    <property type="match status" value="1"/>
</dbReference>
<dbReference type="PANTHER" id="PTHR45667">
    <property type="entry name" value="S-ADENOSYLMETHIONINE MITOCHONDRIAL CARRIER PROTEIN"/>
    <property type="match status" value="1"/>
</dbReference>
<comment type="subcellular location">
    <subcellularLocation>
        <location evidence="1">Membrane</location>
        <topology evidence="1">Multi-pass membrane protein</topology>
    </subcellularLocation>
</comment>
<dbReference type="Pfam" id="PF00153">
    <property type="entry name" value="Mito_carr"/>
    <property type="match status" value="3"/>
</dbReference>
<evidence type="ECO:0000313" key="10">
    <source>
        <dbReference type="EMBL" id="NDV34888.1"/>
    </source>
</evidence>
<dbReference type="InterPro" id="IPR023395">
    <property type="entry name" value="MCP_dom_sf"/>
</dbReference>
<evidence type="ECO:0000256" key="4">
    <source>
        <dbReference type="ARBA" id="ARBA00022692"/>
    </source>
</evidence>
<feature type="repeat" description="Solcar" evidence="8">
    <location>
        <begin position="1"/>
        <end position="81"/>
    </location>
</feature>
<dbReference type="GO" id="GO:0016020">
    <property type="term" value="C:membrane"/>
    <property type="evidence" value="ECO:0007669"/>
    <property type="project" value="UniProtKB-SubCell"/>
</dbReference>
<feature type="repeat" description="Solcar" evidence="8">
    <location>
        <begin position="91"/>
        <end position="169"/>
    </location>
</feature>
<protein>
    <recommendedName>
        <fullName evidence="11">Mitochondrial carrier protein</fullName>
    </recommendedName>
</protein>
<name>A0A6B2LDS2_9EUKA</name>
<organism evidence="10">
    <name type="scientific">Arcella intermedia</name>
    <dbReference type="NCBI Taxonomy" id="1963864"/>
    <lineage>
        <taxon>Eukaryota</taxon>
        <taxon>Amoebozoa</taxon>
        <taxon>Tubulinea</taxon>
        <taxon>Elardia</taxon>
        <taxon>Arcellinida</taxon>
        <taxon>Sphaerothecina</taxon>
        <taxon>Arcellidae</taxon>
        <taxon>Arcella</taxon>
    </lineage>
</organism>
<comment type="similarity">
    <text evidence="2 9">Belongs to the mitochondrial carrier (TC 2.A.29) family.</text>
</comment>
<evidence type="ECO:0000256" key="5">
    <source>
        <dbReference type="ARBA" id="ARBA00022737"/>
    </source>
</evidence>
<evidence type="ECO:0000256" key="2">
    <source>
        <dbReference type="ARBA" id="ARBA00006375"/>
    </source>
</evidence>